<evidence type="ECO:0000259" key="4">
    <source>
        <dbReference type="Pfam" id="PF07685"/>
    </source>
</evidence>
<dbReference type="AlphaFoldDB" id="A0A444IV87"/>
<keyword evidence="3 5" id="KW-0315">Glutamine amidotransferase</keyword>
<comment type="pathway">
    <text evidence="1">Cofactor biosynthesis; adenosylcobalamin biosynthesis.</text>
</comment>
<dbReference type="SUPFAM" id="SSF52317">
    <property type="entry name" value="Class I glutamine amidotransferase-like"/>
    <property type="match status" value="1"/>
</dbReference>
<dbReference type="EMBL" id="MTKP01000361">
    <property type="protein sequence ID" value="RWX44773.1"/>
    <property type="molecule type" value="Genomic_DNA"/>
</dbReference>
<name>A0A444IV87_9BACT</name>
<keyword evidence="5" id="KW-0436">Ligase</keyword>
<dbReference type="PANTHER" id="PTHR43873:SF1">
    <property type="entry name" value="COBYRINATE A,C-DIAMIDE SYNTHASE"/>
    <property type="match status" value="1"/>
</dbReference>
<gene>
    <name evidence="5" type="ORF">VT98_13613</name>
</gene>
<dbReference type="EC" id="6.3.5.9" evidence="5"/>
<keyword evidence="2" id="KW-0169">Cobalamin biosynthesis</keyword>
<dbReference type="EC" id="6.3.5.11" evidence="5"/>
<dbReference type="PANTHER" id="PTHR43873">
    <property type="entry name" value="COBYRINATE A,C-DIAMIDE SYNTHASE"/>
    <property type="match status" value="1"/>
</dbReference>
<dbReference type="GO" id="GO:0042242">
    <property type="term" value="F:cobyrinic acid a,c-diamide synthase activity"/>
    <property type="evidence" value="ECO:0007669"/>
    <property type="project" value="UniProtKB-EC"/>
</dbReference>
<evidence type="ECO:0000256" key="2">
    <source>
        <dbReference type="ARBA" id="ARBA00022573"/>
    </source>
</evidence>
<comment type="caution">
    <text evidence="5">The sequence shown here is derived from an EMBL/GenBank/DDBJ whole genome shotgun (WGS) entry which is preliminary data.</text>
</comment>
<dbReference type="GO" id="GO:0043802">
    <property type="term" value="F:hydrogenobyrinic acid a,c-diamide synthase (glutamine-hydrolysing) activity"/>
    <property type="evidence" value="ECO:0007669"/>
    <property type="project" value="UniProtKB-EC"/>
</dbReference>
<protein>
    <submittedName>
        <fullName evidence="5">CobB/CobQ-like glutamine amidotransferase domain-containing protein</fullName>
        <ecNumber evidence="5">6.3.5.11</ecNumber>
        <ecNumber evidence="5">6.3.5.9</ecNumber>
    </submittedName>
</protein>
<evidence type="ECO:0000256" key="3">
    <source>
        <dbReference type="ARBA" id="ARBA00022962"/>
    </source>
</evidence>
<feature type="non-terminal residue" evidence="5">
    <location>
        <position position="1"/>
    </location>
</feature>
<dbReference type="PROSITE" id="PS51274">
    <property type="entry name" value="GATASE_COBBQ"/>
    <property type="match status" value="1"/>
</dbReference>
<sequence length="156" mass="17648">GCVMEFMPIARAANASMRAEIRAFSRSGKPVYGECGGFMYLTEAIVTAEEQQYSMAGVYPVVSRMQKGLRRLGYRQVEMQTETILGSASSSCYGHEFHYSTIDKMPGEIKRGYLLDDGRTEGYLRDNTLAGYVHLHWGRTPEAARYFVQMMGRMQE</sequence>
<dbReference type="InterPro" id="IPR011698">
    <property type="entry name" value="GATase_3"/>
</dbReference>
<dbReference type="InterPro" id="IPR004484">
    <property type="entry name" value="CbiA/CobB_synth"/>
</dbReference>
<dbReference type="Pfam" id="PF07685">
    <property type="entry name" value="GATase_3"/>
    <property type="match status" value="1"/>
</dbReference>
<feature type="domain" description="CobB/CobQ-like glutamine amidotransferase" evidence="4">
    <location>
        <begin position="12"/>
        <end position="139"/>
    </location>
</feature>
<evidence type="ECO:0000256" key="1">
    <source>
        <dbReference type="ARBA" id="ARBA00004953"/>
    </source>
</evidence>
<keyword evidence="5" id="KW-0808">Transferase</keyword>
<organism evidence="5 6">
    <name type="scientific">Candidatus Electrothrix communis</name>
    <dbReference type="NCBI Taxonomy" id="1859133"/>
    <lineage>
        <taxon>Bacteria</taxon>
        <taxon>Pseudomonadati</taxon>
        <taxon>Thermodesulfobacteriota</taxon>
        <taxon>Desulfobulbia</taxon>
        <taxon>Desulfobulbales</taxon>
        <taxon>Desulfobulbaceae</taxon>
        <taxon>Candidatus Electrothrix</taxon>
    </lineage>
</organism>
<reference evidence="5 6" key="1">
    <citation type="submission" date="2017-01" db="EMBL/GenBank/DDBJ databases">
        <title>The cable genome- insights into the physiology and evolution of filamentous bacteria capable of sulfide oxidation via long distance electron transfer.</title>
        <authorList>
            <person name="Schreiber L."/>
            <person name="Bjerg J.T."/>
            <person name="Boggild A."/>
            <person name="Van De Vossenberg J."/>
            <person name="Meysman F."/>
            <person name="Nielsen L.P."/>
            <person name="Schramm A."/>
            <person name="Kjeldsen K.U."/>
        </authorList>
    </citation>
    <scope>NUCLEOTIDE SEQUENCE [LARGE SCALE GENOMIC DNA]</scope>
    <source>
        <strain evidence="5">A1</strain>
    </source>
</reference>
<dbReference type="Gene3D" id="3.40.50.880">
    <property type="match status" value="1"/>
</dbReference>
<accession>A0A444IV87</accession>
<dbReference type="InterPro" id="IPR029062">
    <property type="entry name" value="Class_I_gatase-like"/>
</dbReference>
<dbReference type="GO" id="GO:0016740">
    <property type="term" value="F:transferase activity"/>
    <property type="evidence" value="ECO:0007669"/>
    <property type="project" value="UniProtKB-KW"/>
</dbReference>
<proteinExistence type="predicted"/>
<dbReference type="GO" id="GO:0009236">
    <property type="term" value="P:cobalamin biosynthetic process"/>
    <property type="evidence" value="ECO:0007669"/>
    <property type="project" value="UniProtKB-KW"/>
</dbReference>
<evidence type="ECO:0000313" key="6">
    <source>
        <dbReference type="Proteomes" id="UP000288086"/>
    </source>
</evidence>
<keyword evidence="6" id="KW-1185">Reference proteome</keyword>
<evidence type="ECO:0000313" key="5">
    <source>
        <dbReference type="EMBL" id="RWX44773.1"/>
    </source>
</evidence>
<dbReference type="Proteomes" id="UP000288086">
    <property type="component" value="Unassembled WGS sequence"/>
</dbReference>